<gene>
    <name evidence="2" type="ORF">PN36_34795</name>
</gene>
<keyword evidence="1" id="KW-0472">Membrane</keyword>
<reference evidence="2 3" key="1">
    <citation type="journal article" date="2016" name="Front. Microbiol.">
        <title>Single-Cell (Meta-)Genomics of a Dimorphic Candidatus Thiomargarita nelsonii Reveals Genomic Plasticity.</title>
        <authorList>
            <person name="Flood B.E."/>
            <person name="Fliss P."/>
            <person name="Jones D.S."/>
            <person name="Dick G.J."/>
            <person name="Jain S."/>
            <person name="Kaster A.K."/>
            <person name="Winkel M."/>
            <person name="Mussmann M."/>
            <person name="Bailey J."/>
        </authorList>
    </citation>
    <scope>NUCLEOTIDE SEQUENCE [LARGE SCALE GENOMIC DNA]</scope>
    <source>
        <strain evidence="2">Hydrate Ridge</strain>
    </source>
</reference>
<evidence type="ECO:0000313" key="2">
    <source>
        <dbReference type="EMBL" id="TGN99727.1"/>
    </source>
</evidence>
<feature type="transmembrane region" description="Helical" evidence="1">
    <location>
        <begin position="6"/>
        <end position="25"/>
    </location>
</feature>
<organism evidence="2 3">
    <name type="scientific">Candidatus Thiomargarita nelsonii</name>
    <dbReference type="NCBI Taxonomy" id="1003181"/>
    <lineage>
        <taxon>Bacteria</taxon>
        <taxon>Pseudomonadati</taxon>
        <taxon>Pseudomonadota</taxon>
        <taxon>Gammaproteobacteria</taxon>
        <taxon>Thiotrichales</taxon>
        <taxon>Thiotrichaceae</taxon>
        <taxon>Thiomargarita</taxon>
    </lineage>
</organism>
<keyword evidence="1" id="KW-0812">Transmembrane</keyword>
<comment type="caution">
    <text evidence="2">The sequence shown here is derived from an EMBL/GenBank/DDBJ whole genome shotgun (WGS) entry which is preliminary data.</text>
</comment>
<keyword evidence="3" id="KW-1185">Reference proteome</keyword>
<sequence>MRFVRLVFFYFNFLIFLTLNQFTTLKGEFLKKLVFNGFLAATISFATMPAQSEIISGTNLSLHFESAHLIGSGRNININRVPVVDTTTGETTFFDVVFRFTLKEGELVFDKTSSLSISPPLSAALLIPGQYKDQAGYSYTLSEPSMLSESRSLYTLIGFDGFSAQIVTGEPTGHPDIGQREIVTSLSASYIYGLITDKYNLSNGGNLRPTNEFWHENQLIGLRQNSETLSITLFSKGSDDFSTPQEGAVLHRVEEE</sequence>
<evidence type="ECO:0000313" key="3">
    <source>
        <dbReference type="Proteomes" id="UP000030428"/>
    </source>
</evidence>
<dbReference type="AlphaFoldDB" id="A0A4E0QJM5"/>
<dbReference type="EMBL" id="JSZA02000396">
    <property type="protein sequence ID" value="TGN99727.1"/>
    <property type="molecule type" value="Genomic_DNA"/>
</dbReference>
<evidence type="ECO:0000256" key="1">
    <source>
        <dbReference type="SAM" id="Phobius"/>
    </source>
</evidence>
<keyword evidence="1" id="KW-1133">Transmembrane helix</keyword>
<proteinExistence type="predicted"/>
<protein>
    <submittedName>
        <fullName evidence="2">Uncharacterized protein</fullName>
    </submittedName>
</protein>
<dbReference type="Proteomes" id="UP000030428">
    <property type="component" value="Unassembled WGS sequence"/>
</dbReference>
<accession>A0A4E0QJM5</accession>
<name>A0A4E0QJM5_9GAMM</name>